<proteinExistence type="predicted"/>
<dbReference type="Pfam" id="PF12937">
    <property type="entry name" value="F-box-like"/>
    <property type="match status" value="1"/>
</dbReference>
<feature type="region of interest" description="Disordered" evidence="1">
    <location>
        <begin position="207"/>
        <end position="231"/>
    </location>
</feature>
<protein>
    <recommendedName>
        <fullName evidence="2">F-box domain-containing protein</fullName>
    </recommendedName>
</protein>
<dbReference type="InterPro" id="IPR036047">
    <property type="entry name" value="F-box-like_dom_sf"/>
</dbReference>
<dbReference type="SUPFAM" id="SSF81383">
    <property type="entry name" value="F-box domain"/>
    <property type="match status" value="1"/>
</dbReference>
<name>A0AAX4KCM8_9TREE</name>
<dbReference type="KEGG" id="ker:91101057"/>
<evidence type="ECO:0000256" key="1">
    <source>
        <dbReference type="SAM" id="MobiDB-lite"/>
    </source>
</evidence>
<feature type="region of interest" description="Disordered" evidence="1">
    <location>
        <begin position="11"/>
        <end position="37"/>
    </location>
</feature>
<sequence length="741" mass="83470">MSMLDRLRMRRASFSPTPSTSSASSSTTSSPVPPAASYFPPSGRVPPAYENPDKNGVNWLFALPDELLERVFVGLDRITLSRCFRVCKRLNEILSSSIPISLTYTLQCNSLKLNPNALLPQSSNPNHIPPSKAVLLSTLRERLTRFKNFQARSSNSIKFQESEGRLYEYLEGVLLRNVPPLQFIGPREAGREVAVYELSKGDDWEDVKEEKDKSHNANTHTYDEAERGDEEVEEYEEDQLVNDIRKTHKFDFDMQDFAVDPGQDLFVVAEVRHPSPRNYTLHIHLLTLSTFQPHPKAAQPILEWPGPLHARIASLGFQICDDGLFVLRNNNSGAKDHLVGWQWTTGRLAVTLKPPAVSTFESFILLTPTSFLVPSVRTRLRPDSLIQDDLADARDLVFTHHLYIYAFPPFSSTANCPTTSATSEGTNASEPAPPHTPTQIAIIDLPEFVIDLDENLPPPRLTIRTDPPPRHTFPTHPPENIQQFVPDPESGIIIIEFYCQPLTAAPHNHPHFVMFSLKKTFLAYLPAPTSPLLLQAFPRPAPVVRWESIAPKVRLIGPDEPEPSWVCYVYGSRYVVPYPHASESSTTVRLYDFDPMRVRQEMYSRRNEGFVGSLPTSPRGIVQRLMFGLSTSSSAPNTSSTPSTASANEKAVSPSKGKSLDGSQTQKYDGDRDGIILVSEETVLKKKLPLKYEIKTGRELPFIYSEKRYMNREIDTVVMDGERLVLFDYTDDKEFMEILDF</sequence>
<feature type="region of interest" description="Disordered" evidence="1">
    <location>
        <begin position="632"/>
        <end position="668"/>
    </location>
</feature>
<feature type="compositionally biased region" description="Low complexity" evidence="1">
    <location>
        <begin position="632"/>
        <end position="648"/>
    </location>
</feature>
<dbReference type="InterPro" id="IPR001810">
    <property type="entry name" value="F-box_dom"/>
</dbReference>
<evidence type="ECO:0000313" key="4">
    <source>
        <dbReference type="Proteomes" id="UP001358614"/>
    </source>
</evidence>
<accession>A0AAX4KCM8</accession>
<dbReference type="AlphaFoldDB" id="A0AAX4KCM8"/>
<feature type="domain" description="F-box" evidence="2">
    <location>
        <begin position="57"/>
        <end position="107"/>
    </location>
</feature>
<dbReference type="Proteomes" id="UP001358614">
    <property type="component" value="Chromosome 1"/>
</dbReference>
<dbReference type="PROSITE" id="PS50181">
    <property type="entry name" value="FBOX"/>
    <property type="match status" value="1"/>
</dbReference>
<dbReference type="RefSeq" id="XP_066082153.1">
    <property type="nucleotide sequence ID" value="XM_066226056.1"/>
</dbReference>
<gene>
    <name evidence="3" type="ORF">V865_002253</name>
</gene>
<feature type="compositionally biased region" description="Low complexity" evidence="1">
    <location>
        <begin position="12"/>
        <end position="30"/>
    </location>
</feature>
<dbReference type="CDD" id="cd09917">
    <property type="entry name" value="F-box_SF"/>
    <property type="match status" value="1"/>
</dbReference>
<reference evidence="3 4" key="1">
    <citation type="submission" date="2024-01" db="EMBL/GenBank/DDBJ databases">
        <title>Comparative genomics of Cryptococcus and Kwoniella reveals pathogenesis evolution and contrasting modes of karyotype evolution via chromosome fusion or intercentromeric recombination.</title>
        <authorList>
            <person name="Coelho M.A."/>
            <person name="David-Palma M."/>
            <person name="Shea T."/>
            <person name="Bowers K."/>
            <person name="McGinley-Smith S."/>
            <person name="Mohammad A.W."/>
            <person name="Gnirke A."/>
            <person name="Yurkov A.M."/>
            <person name="Nowrousian M."/>
            <person name="Sun S."/>
            <person name="Cuomo C.A."/>
            <person name="Heitman J."/>
        </authorList>
    </citation>
    <scope>NUCLEOTIDE SEQUENCE [LARGE SCALE GENOMIC DNA]</scope>
    <source>
        <strain evidence="3 4">PYCC6329</strain>
    </source>
</reference>
<evidence type="ECO:0000313" key="3">
    <source>
        <dbReference type="EMBL" id="WWD04186.1"/>
    </source>
</evidence>
<evidence type="ECO:0000259" key="2">
    <source>
        <dbReference type="PROSITE" id="PS50181"/>
    </source>
</evidence>
<feature type="compositionally biased region" description="Basic and acidic residues" evidence="1">
    <location>
        <begin position="208"/>
        <end position="225"/>
    </location>
</feature>
<dbReference type="GeneID" id="91101057"/>
<dbReference type="EMBL" id="CP144089">
    <property type="protein sequence ID" value="WWD04186.1"/>
    <property type="molecule type" value="Genomic_DNA"/>
</dbReference>
<organism evidence="3 4">
    <name type="scientific">Kwoniella europaea PYCC6329</name>
    <dbReference type="NCBI Taxonomy" id="1423913"/>
    <lineage>
        <taxon>Eukaryota</taxon>
        <taxon>Fungi</taxon>
        <taxon>Dikarya</taxon>
        <taxon>Basidiomycota</taxon>
        <taxon>Agaricomycotina</taxon>
        <taxon>Tremellomycetes</taxon>
        <taxon>Tremellales</taxon>
        <taxon>Cryptococcaceae</taxon>
        <taxon>Kwoniella</taxon>
    </lineage>
</organism>
<keyword evidence="4" id="KW-1185">Reference proteome</keyword>